<dbReference type="Proteomes" id="UP000233606">
    <property type="component" value="Unassembled WGS sequence"/>
</dbReference>
<proteinExistence type="predicted"/>
<keyword evidence="2" id="KW-1185">Reference proteome</keyword>
<comment type="caution">
    <text evidence="1">The sequence shown here is derived from an EMBL/GenBank/DDBJ whole genome shotgun (WGS) entry which is preliminary data.</text>
</comment>
<evidence type="ECO:0000313" key="2">
    <source>
        <dbReference type="Proteomes" id="UP000233606"/>
    </source>
</evidence>
<accession>A0ACC9MVN3</accession>
<sequence>MNYNYKESYIANANDDFTINNEEDIYNADVIREFVQRHKLEQLPRLQFLEDYYLNRNVDVLRPNRRAETDRNKADHRATHNYAKYISQFIVGYMTGNPITISHNDSNTQQVIMDLNDFNDADSVNSQLSLDLSIYGRAFEVVYRNENDEDKFLPLNPKNTFCVYNTDIERKMVAGIRYSNSTDSDGKPLERIEVYTNTKVCYYELMDGNYRLTDEQEHYYNEPQITEYVNDGFKQGDYENVISLIDLYDSAQSDTANYMTDLNDAMLAIIGNVDLTGDEAIKFKSANMIKVTPGMTASGGEGKADVKYVYKEYDVNGSEAYKTRLENDIHKFTNTPDLNDDNFAGAQSGESMKYKLFGLDQKRATKERFFKKGLIKRYRLLFRMHNIVGNGLDHTDITVTFTPNLPKAIKESVDVFTALQGSISEKTLLSQLPFIDNPDEEAEQMKLEREARQQELKNARPDIYDLTKVGVDNAKEKQ</sequence>
<name>A0ACC9MVN3_9STAP</name>
<protein>
    <submittedName>
        <fullName evidence="1">Phage portal protein</fullName>
    </submittedName>
</protein>
<reference evidence="1" key="1">
    <citation type="submission" date="2017-12" db="EMBL/GenBank/DDBJ databases">
        <title>Genomics of Macrococcus caseolyticus.</title>
        <authorList>
            <person name="MacFadyen A.C."/>
            <person name="Paterson G.K."/>
        </authorList>
    </citation>
    <scope>NUCLEOTIDE SEQUENCE</scope>
    <source>
        <strain evidence="1">5459_5_49</strain>
    </source>
</reference>
<evidence type="ECO:0000313" key="1">
    <source>
        <dbReference type="EMBL" id="PKE57505.1"/>
    </source>
</evidence>
<gene>
    <name evidence="1" type="ORF">CW682_00100</name>
</gene>
<dbReference type="EMBL" id="PIWU01000001">
    <property type="protein sequence ID" value="PKE57505.1"/>
    <property type="molecule type" value="Genomic_DNA"/>
</dbReference>
<organism evidence="1 2">
    <name type="scientific">Macrococcoides caseolyticum</name>
    <dbReference type="NCBI Taxonomy" id="69966"/>
    <lineage>
        <taxon>Bacteria</taxon>
        <taxon>Bacillati</taxon>
        <taxon>Bacillota</taxon>
        <taxon>Bacilli</taxon>
        <taxon>Bacillales</taxon>
        <taxon>Staphylococcaceae</taxon>
        <taxon>Macrococcoides</taxon>
    </lineage>
</organism>